<dbReference type="InParanoid" id="A0A7L9FIT7"/>
<gene>
    <name evidence="1" type="ORF">IG193_08830</name>
</gene>
<dbReference type="RefSeq" id="WP_192818806.1">
    <property type="nucleotide sequence ID" value="NZ_CP062310.1"/>
</dbReference>
<sequence length="141" mass="15506">MGESERRVDRLDILVGYMGGERRDVLEKKVLEAFRGALEEKGVEPSRVERLRLRDEDGSLTGVRGRVIDVGVLSEGEEVYVVKAKPWADVEHVESLRVEAEAVGRALGKRVAGVFLVAVTWTGRPTRGLGSSESRSSAATW</sequence>
<evidence type="ECO:0000313" key="1">
    <source>
        <dbReference type="EMBL" id="QOJ78834.1"/>
    </source>
</evidence>
<evidence type="ECO:0000313" key="2">
    <source>
        <dbReference type="Proteomes" id="UP000594121"/>
    </source>
</evidence>
<organism evidence="1 2">
    <name type="scientific">Infirmifilum lucidum</name>
    <dbReference type="NCBI Taxonomy" id="2776706"/>
    <lineage>
        <taxon>Archaea</taxon>
        <taxon>Thermoproteota</taxon>
        <taxon>Thermoprotei</taxon>
        <taxon>Thermofilales</taxon>
        <taxon>Thermofilaceae</taxon>
        <taxon>Infirmifilum</taxon>
    </lineage>
</organism>
<protein>
    <submittedName>
        <fullName evidence="1">Uncharacterized protein</fullName>
    </submittedName>
</protein>
<dbReference type="KEGG" id="thel:IG193_08830"/>
<dbReference type="EMBL" id="CP062310">
    <property type="protein sequence ID" value="QOJ78834.1"/>
    <property type="molecule type" value="Genomic_DNA"/>
</dbReference>
<dbReference type="Proteomes" id="UP000594121">
    <property type="component" value="Chromosome"/>
</dbReference>
<accession>A0A7L9FIT7</accession>
<dbReference type="GeneID" id="59149996"/>
<keyword evidence="2" id="KW-1185">Reference proteome</keyword>
<proteinExistence type="predicted"/>
<name>A0A7L9FIT7_9CREN</name>
<reference evidence="1 2" key="1">
    <citation type="submission" date="2020-10" db="EMBL/GenBank/DDBJ databases">
        <title>Thermofilum lucidum 3507LT sp. nov. a novel member of Thermofilaceae family isolated from Chile hot spring, and proposal of description order Thermofilales.</title>
        <authorList>
            <person name="Zayulina K.S."/>
            <person name="Elcheninov A.G."/>
            <person name="Toshchakov S.V."/>
            <person name="Kublanov I.V."/>
        </authorList>
    </citation>
    <scope>NUCLEOTIDE SEQUENCE [LARGE SCALE GENOMIC DNA]</scope>
    <source>
        <strain evidence="1 2">3507LT</strain>
    </source>
</reference>
<dbReference type="AlphaFoldDB" id="A0A7L9FIT7"/>